<dbReference type="GO" id="GO:0016020">
    <property type="term" value="C:membrane"/>
    <property type="evidence" value="ECO:0007669"/>
    <property type="project" value="UniProtKB-SubCell"/>
</dbReference>
<dbReference type="PANTHER" id="PTHR32191">
    <property type="entry name" value="TETRASPANIN-8-RELATED"/>
    <property type="match status" value="1"/>
</dbReference>
<evidence type="ECO:0000256" key="6">
    <source>
        <dbReference type="SAM" id="Phobius"/>
    </source>
</evidence>
<keyword evidence="5 6" id="KW-0472">Membrane</keyword>
<evidence type="ECO:0000313" key="7">
    <source>
        <dbReference type="EMBL" id="KAK7291917.1"/>
    </source>
</evidence>
<organism evidence="7 8">
    <name type="scientific">Crotalaria pallida</name>
    <name type="common">Smooth rattlebox</name>
    <name type="synonym">Crotalaria striata</name>
    <dbReference type="NCBI Taxonomy" id="3830"/>
    <lineage>
        <taxon>Eukaryota</taxon>
        <taxon>Viridiplantae</taxon>
        <taxon>Streptophyta</taxon>
        <taxon>Embryophyta</taxon>
        <taxon>Tracheophyta</taxon>
        <taxon>Spermatophyta</taxon>
        <taxon>Magnoliopsida</taxon>
        <taxon>eudicotyledons</taxon>
        <taxon>Gunneridae</taxon>
        <taxon>Pentapetalae</taxon>
        <taxon>rosids</taxon>
        <taxon>fabids</taxon>
        <taxon>Fabales</taxon>
        <taxon>Fabaceae</taxon>
        <taxon>Papilionoideae</taxon>
        <taxon>50 kb inversion clade</taxon>
        <taxon>genistoids sensu lato</taxon>
        <taxon>core genistoids</taxon>
        <taxon>Crotalarieae</taxon>
        <taxon>Crotalaria</taxon>
    </lineage>
</organism>
<dbReference type="InterPro" id="IPR044991">
    <property type="entry name" value="TET_plant"/>
</dbReference>
<feature type="transmembrane region" description="Helical" evidence="6">
    <location>
        <begin position="27"/>
        <end position="52"/>
    </location>
</feature>
<dbReference type="AlphaFoldDB" id="A0AAN9PBV9"/>
<dbReference type="GO" id="GO:0009734">
    <property type="term" value="P:auxin-activated signaling pathway"/>
    <property type="evidence" value="ECO:0007669"/>
    <property type="project" value="InterPro"/>
</dbReference>
<comment type="similarity">
    <text evidence="2">Belongs to the tetraspanin (TM4SF) family.</text>
</comment>
<evidence type="ECO:0000256" key="1">
    <source>
        <dbReference type="ARBA" id="ARBA00004141"/>
    </source>
</evidence>
<reference evidence="7 8" key="1">
    <citation type="submission" date="2024-01" db="EMBL/GenBank/DDBJ databases">
        <title>The genomes of 5 underutilized Papilionoideae crops provide insights into root nodulation and disease resistanc.</title>
        <authorList>
            <person name="Yuan L."/>
        </authorList>
    </citation>
    <scope>NUCLEOTIDE SEQUENCE [LARGE SCALE GENOMIC DNA]</scope>
    <source>
        <strain evidence="7">ZHUSHIDOU_FW_LH</strain>
        <tissue evidence="7">Leaf</tissue>
    </source>
</reference>
<evidence type="ECO:0000256" key="2">
    <source>
        <dbReference type="ARBA" id="ARBA00006840"/>
    </source>
</evidence>
<comment type="subcellular location">
    <subcellularLocation>
        <location evidence="1">Membrane</location>
        <topology evidence="1">Multi-pass membrane protein</topology>
    </subcellularLocation>
</comment>
<accession>A0AAN9PBV9</accession>
<evidence type="ECO:0000256" key="4">
    <source>
        <dbReference type="ARBA" id="ARBA00022989"/>
    </source>
</evidence>
<evidence type="ECO:0000256" key="5">
    <source>
        <dbReference type="ARBA" id="ARBA00023136"/>
    </source>
</evidence>
<dbReference type="Pfam" id="PF00335">
    <property type="entry name" value="Tetraspanin"/>
    <property type="match status" value="1"/>
</dbReference>
<sequence>MVLGVFLLVVSLAGLIGAGCHVPWLLWLYLVVMFLLIVLLTALSIFIFIATLKSDGKALPGKGYKEYRLDHYSNVLQDRVNSPNQWNRMKSCLQSIELCSQFQYQYVNDNVDQFHNEKLLALRYFSNFHSLYLDLTQHVCFSKYWLLFC</sequence>
<gene>
    <name evidence="7" type="ORF">RIF29_07471</name>
</gene>
<dbReference type="Proteomes" id="UP001372338">
    <property type="component" value="Unassembled WGS sequence"/>
</dbReference>
<keyword evidence="3 6" id="KW-0812">Transmembrane</keyword>
<evidence type="ECO:0000256" key="3">
    <source>
        <dbReference type="ARBA" id="ARBA00022692"/>
    </source>
</evidence>
<name>A0AAN9PBV9_CROPI</name>
<keyword evidence="4 6" id="KW-1133">Transmembrane helix</keyword>
<dbReference type="EMBL" id="JAYWIO010000001">
    <property type="protein sequence ID" value="KAK7291917.1"/>
    <property type="molecule type" value="Genomic_DNA"/>
</dbReference>
<comment type="caution">
    <text evidence="7">The sequence shown here is derived from an EMBL/GenBank/DDBJ whole genome shotgun (WGS) entry which is preliminary data.</text>
</comment>
<dbReference type="InterPro" id="IPR018499">
    <property type="entry name" value="Tetraspanin/Peripherin"/>
</dbReference>
<keyword evidence="8" id="KW-1185">Reference proteome</keyword>
<protein>
    <submittedName>
        <fullName evidence="7">Uncharacterized protein</fullName>
    </submittedName>
</protein>
<evidence type="ECO:0000313" key="8">
    <source>
        <dbReference type="Proteomes" id="UP001372338"/>
    </source>
</evidence>
<proteinExistence type="inferred from homology"/>